<feature type="compositionally biased region" description="Polar residues" evidence="6">
    <location>
        <begin position="236"/>
        <end position="253"/>
    </location>
</feature>
<evidence type="ECO:0000256" key="5">
    <source>
        <dbReference type="ARBA" id="ARBA00038359"/>
    </source>
</evidence>
<evidence type="ECO:0000256" key="6">
    <source>
        <dbReference type="SAM" id="MobiDB-lite"/>
    </source>
</evidence>
<dbReference type="Proteomes" id="UP001265746">
    <property type="component" value="Unassembled WGS sequence"/>
</dbReference>
<dbReference type="GO" id="GO:0016020">
    <property type="term" value="C:membrane"/>
    <property type="evidence" value="ECO:0007669"/>
    <property type="project" value="UniProtKB-SubCell"/>
</dbReference>
<comment type="caution">
    <text evidence="9">The sequence shown here is derived from an EMBL/GenBank/DDBJ whole genome shotgun (WGS) entry which is preliminary data.</text>
</comment>
<evidence type="ECO:0000256" key="7">
    <source>
        <dbReference type="SAM" id="Phobius"/>
    </source>
</evidence>
<protein>
    <recommendedName>
        <fullName evidence="8">Rhodopsin domain-containing protein</fullName>
    </recommendedName>
</protein>
<evidence type="ECO:0000256" key="1">
    <source>
        <dbReference type="ARBA" id="ARBA00004141"/>
    </source>
</evidence>
<keyword evidence="2 7" id="KW-0812">Transmembrane</keyword>
<accession>A0AAD9VWT7</accession>
<feature type="domain" description="Rhodopsin" evidence="8">
    <location>
        <begin position="14"/>
        <end position="229"/>
    </location>
</feature>
<reference evidence="9" key="1">
    <citation type="submission" date="2023-06" db="EMBL/GenBank/DDBJ databases">
        <authorList>
            <person name="Noh H."/>
        </authorList>
    </citation>
    <scope>NUCLEOTIDE SEQUENCE</scope>
    <source>
        <strain evidence="9">DUCC20226</strain>
    </source>
</reference>
<organism evidence="9 10">
    <name type="scientific">Phomopsis amygdali</name>
    <name type="common">Fusicoccum amygdali</name>
    <dbReference type="NCBI Taxonomy" id="1214568"/>
    <lineage>
        <taxon>Eukaryota</taxon>
        <taxon>Fungi</taxon>
        <taxon>Dikarya</taxon>
        <taxon>Ascomycota</taxon>
        <taxon>Pezizomycotina</taxon>
        <taxon>Sordariomycetes</taxon>
        <taxon>Sordariomycetidae</taxon>
        <taxon>Diaporthales</taxon>
        <taxon>Diaporthaceae</taxon>
        <taxon>Diaporthe</taxon>
    </lineage>
</organism>
<keyword evidence="4 7" id="KW-0472">Membrane</keyword>
<evidence type="ECO:0000313" key="9">
    <source>
        <dbReference type="EMBL" id="KAK2596317.1"/>
    </source>
</evidence>
<evidence type="ECO:0000259" key="8">
    <source>
        <dbReference type="Pfam" id="PF20684"/>
    </source>
</evidence>
<feature type="transmembrane region" description="Helical" evidence="7">
    <location>
        <begin position="52"/>
        <end position="73"/>
    </location>
</feature>
<dbReference type="PANTHER" id="PTHR33048">
    <property type="entry name" value="PTH11-LIKE INTEGRAL MEMBRANE PROTEIN (AFU_ORTHOLOGUE AFUA_5G11245)"/>
    <property type="match status" value="1"/>
</dbReference>
<evidence type="ECO:0000256" key="3">
    <source>
        <dbReference type="ARBA" id="ARBA00022989"/>
    </source>
</evidence>
<gene>
    <name evidence="9" type="ORF">N8I77_013213</name>
</gene>
<proteinExistence type="inferred from homology"/>
<evidence type="ECO:0000313" key="10">
    <source>
        <dbReference type="Proteomes" id="UP001265746"/>
    </source>
</evidence>
<feature type="region of interest" description="Disordered" evidence="6">
    <location>
        <begin position="236"/>
        <end position="298"/>
    </location>
</feature>
<comment type="subcellular location">
    <subcellularLocation>
        <location evidence="1">Membrane</location>
        <topology evidence="1">Multi-pass membrane protein</topology>
    </subcellularLocation>
</comment>
<feature type="transmembrane region" description="Helical" evidence="7">
    <location>
        <begin position="135"/>
        <end position="155"/>
    </location>
</feature>
<keyword evidence="10" id="KW-1185">Reference proteome</keyword>
<dbReference type="Pfam" id="PF20684">
    <property type="entry name" value="Fung_rhodopsin"/>
    <property type="match status" value="1"/>
</dbReference>
<evidence type="ECO:0000256" key="4">
    <source>
        <dbReference type="ARBA" id="ARBA00023136"/>
    </source>
</evidence>
<dbReference type="EMBL" id="JAUJFL010000011">
    <property type="protein sequence ID" value="KAK2596317.1"/>
    <property type="molecule type" value="Genomic_DNA"/>
</dbReference>
<keyword evidence="3 7" id="KW-1133">Transmembrane helix</keyword>
<evidence type="ECO:0000256" key="2">
    <source>
        <dbReference type="ARBA" id="ARBA00022692"/>
    </source>
</evidence>
<dbReference type="InterPro" id="IPR052337">
    <property type="entry name" value="SAT4-like"/>
</dbReference>
<feature type="transmembrane region" description="Helical" evidence="7">
    <location>
        <begin position="167"/>
        <end position="185"/>
    </location>
</feature>
<comment type="similarity">
    <text evidence="5">Belongs to the SAT4 family.</text>
</comment>
<feature type="transmembrane region" description="Helical" evidence="7">
    <location>
        <begin position="205"/>
        <end position="229"/>
    </location>
</feature>
<dbReference type="AlphaFoldDB" id="A0AAD9VWT7"/>
<feature type="compositionally biased region" description="Low complexity" evidence="6">
    <location>
        <begin position="254"/>
        <end position="266"/>
    </location>
</feature>
<dbReference type="PANTHER" id="PTHR33048:SF42">
    <property type="entry name" value="INTEGRAL MEMBRANE PROTEIN"/>
    <property type="match status" value="1"/>
</dbReference>
<dbReference type="InterPro" id="IPR049326">
    <property type="entry name" value="Rhodopsin_dom_fungi"/>
</dbReference>
<name>A0AAD9VWT7_PHOAM</name>
<sequence>MIVAFLLTSVYRQLFSCVDHATATVMANLGVGKHIFEVDPANLPMLHTLNRVGVTFAISACVWTKTSWALTMLRIVRATQDYMRVIVWCLLVSVNILMDVGLILNFMKCDDEPGLTMSPNEMWCWTNLTAANYNVFSAAWSGLADIVLALLAWVIILPMQMRSNEKIGVAVAMSLGLVSGAMALAKTANVLLMAKMDFTYEVTNLIIWTAAEISSLIMAASVPFIRLFVKNKLSTPKSYSSGAQRLNEQPQDKSTTPSVPTTVGSSRRGWRAHSGDSDLLADSLPEMAEHNSSLGPYP</sequence>
<feature type="transmembrane region" description="Helical" evidence="7">
    <location>
        <begin position="85"/>
        <end position="107"/>
    </location>
</feature>